<dbReference type="SUPFAM" id="SSF51556">
    <property type="entry name" value="Metallo-dependent hydrolases"/>
    <property type="match status" value="1"/>
</dbReference>
<reference evidence="3 4" key="1">
    <citation type="submission" date="2017-10" db="EMBL/GenBank/DDBJ databases">
        <title>Frigbacter circumglobatus gen. nov. sp. nov., isolated from sediment cultured in situ.</title>
        <authorList>
            <person name="Zhao Z."/>
        </authorList>
    </citation>
    <scope>NUCLEOTIDE SEQUENCE [LARGE SCALE GENOMIC DNA]</scope>
    <source>
        <strain evidence="3 4">ZYL</strain>
    </source>
</reference>
<name>A0A2G4YPN4_9PROT</name>
<dbReference type="GO" id="GO:0016810">
    <property type="term" value="F:hydrolase activity, acting on carbon-nitrogen (but not peptide) bonds"/>
    <property type="evidence" value="ECO:0007669"/>
    <property type="project" value="InterPro"/>
</dbReference>
<dbReference type="PANTHER" id="PTHR22642">
    <property type="entry name" value="IMIDAZOLONEPROPIONASE"/>
    <property type="match status" value="1"/>
</dbReference>
<accession>A0A2G4YPN4</accession>
<dbReference type="Gene3D" id="2.30.40.10">
    <property type="entry name" value="Urease, subunit C, domain 1"/>
    <property type="match status" value="1"/>
</dbReference>
<evidence type="ECO:0000256" key="1">
    <source>
        <dbReference type="SAM" id="SignalP"/>
    </source>
</evidence>
<dbReference type="InterPro" id="IPR033932">
    <property type="entry name" value="YtcJ-like"/>
</dbReference>
<dbReference type="Gene3D" id="3.10.310.70">
    <property type="match status" value="1"/>
</dbReference>
<comment type="caution">
    <text evidence="3">The sequence shown here is derived from an EMBL/GenBank/DDBJ whole genome shotgun (WGS) entry which is preliminary data.</text>
</comment>
<dbReference type="AlphaFoldDB" id="A0A2G4YPN4"/>
<dbReference type="RefSeq" id="WP_099475309.1">
    <property type="nucleotide sequence ID" value="NZ_CP041025.1"/>
</dbReference>
<dbReference type="InterPro" id="IPR011059">
    <property type="entry name" value="Metal-dep_hydrolase_composite"/>
</dbReference>
<evidence type="ECO:0000259" key="2">
    <source>
        <dbReference type="Pfam" id="PF07969"/>
    </source>
</evidence>
<dbReference type="Proteomes" id="UP000229730">
    <property type="component" value="Unassembled WGS sequence"/>
</dbReference>
<keyword evidence="1" id="KW-0732">Signal</keyword>
<dbReference type="InterPro" id="IPR032466">
    <property type="entry name" value="Metal_Hydrolase"/>
</dbReference>
<feature type="signal peptide" evidence="1">
    <location>
        <begin position="1"/>
        <end position="22"/>
    </location>
</feature>
<keyword evidence="3" id="KW-0378">Hydrolase</keyword>
<dbReference type="SUPFAM" id="SSF51338">
    <property type="entry name" value="Composite domain of metallo-dependent hydrolases"/>
    <property type="match status" value="1"/>
</dbReference>
<evidence type="ECO:0000313" key="4">
    <source>
        <dbReference type="Proteomes" id="UP000229730"/>
    </source>
</evidence>
<protein>
    <submittedName>
        <fullName evidence="3">Amidohydrolase</fullName>
    </submittedName>
</protein>
<keyword evidence="4" id="KW-1185">Reference proteome</keyword>
<dbReference type="Gene3D" id="3.20.20.140">
    <property type="entry name" value="Metal-dependent hydrolases"/>
    <property type="match status" value="1"/>
</dbReference>
<evidence type="ECO:0000313" key="3">
    <source>
        <dbReference type="EMBL" id="PHZ83416.1"/>
    </source>
</evidence>
<dbReference type="EMBL" id="PDEM01000033">
    <property type="protein sequence ID" value="PHZ83416.1"/>
    <property type="molecule type" value="Genomic_DNA"/>
</dbReference>
<dbReference type="InterPro" id="IPR013108">
    <property type="entry name" value="Amidohydro_3"/>
</dbReference>
<sequence>MKKSLLLSTLSASLLVSASANAACVSADLLLVNGHIYTGLATTATASRLAVKEGKILSLDDKTAYCPDTKQIDLQGAYVYPGFTDAHAHLKGVGYRELTLNLQEINSLKEVMDKVRAYAETTKPGDWIVGRGWIEKVWPEGRFPTRHDLDQIAKDRPIVLTRADGHALVANSYALTLAGITENTPAPDGGAISKDDTGALTGMLVDHAMELIYKHVPSPSRADDKKALTTALARNVSVGWTQTQNAGGSFSDIALLKELRAEGRLKHRLYYAMDSGPEAAKLLEQGVEVDPDHWLDVRGIKLYADGALGSRGAALIDKYHDANSRGLLLTTREAALPVMISALRKGVQIETHAIGDRANRLVLDWYQEALTAVPETERAIKDPRWRIEHAQNIQRDDQIRFKELGIIPSMQPSHAIGDLHFAPNRLGPARLANAYPWANMIRLGLKVPAGSDAPVEIGDPRIEFYAAVARKDLSGYSAKGWHPEQRVSRLDALKMLTLWPAYAAFQEEVRGTIEVGKLADVTILSKDIMTIPETEIMSADVVLTIVGGEVVYRKE</sequence>
<proteinExistence type="predicted"/>
<dbReference type="OrthoDB" id="9811399at2"/>
<dbReference type="CDD" id="cd01300">
    <property type="entry name" value="YtcJ_like"/>
    <property type="match status" value="1"/>
</dbReference>
<dbReference type="InParanoid" id="A0A2G4YPN4"/>
<dbReference type="PANTHER" id="PTHR22642:SF2">
    <property type="entry name" value="PROTEIN LONG AFTER FAR-RED 3"/>
    <property type="match status" value="1"/>
</dbReference>
<gene>
    <name evidence="3" type="ORF">CRD36_17815</name>
</gene>
<dbReference type="Pfam" id="PF07969">
    <property type="entry name" value="Amidohydro_3"/>
    <property type="match status" value="1"/>
</dbReference>
<organism evidence="3 4">
    <name type="scientific">Paremcibacter congregatus</name>
    <dbReference type="NCBI Taxonomy" id="2043170"/>
    <lineage>
        <taxon>Bacteria</taxon>
        <taxon>Pseudomonadati</taxon>
        <taxon>Pseudomonadota</taxon>
        <taxon>Alphaproteobacteria</taxon>
        <taxon>Emcibacterales</taxon>
        <taxon>Emcibacteraceae</taxon>
        <taxon>Paremcibacter</taxon>
    </lineage>
</organism>
<feature type="chain" id="PRO_5013579354" evidence="1">
    <location>
        <begin position="23"/>
        <end position="555"/>
    </location>
</feature>
<feature type="domain" description="Amidohydrolase 3" evidence="2">
    <location>
        <begin position="72"/>
        <end position="552"/>
    </location>
</feature>